<evidence type="ECO:0000313" key="2">
    <source>
        <dbReference type="EMBL" id="MBB6488709.1"/>
    </source>
</evidence>
<accession>A0A7X0MFF5</accession>
<keyword evidence="1" id="KW-0732">Signal</keyword>
<sequence>MVSKISSILAMLVAIVVASSGQGHAVEAVRSDIPVAYGLLLDGKDAVYGEFVCHIHVRCKLIDNQKAHLQLSVTIESTEWLSGEVSVQCGEPDCSFLSGHSSTRLEGAAQGKNSRQFELYAGSGAATTNDLVYRTRPSIGRIFFLFGNR</sequence>
<dbReference type="RefSeq" id="WP_184710361.1">
    <property type="nucleotide sequence ID" value="NZ_JACHBG010000026.1"/>
</dbReference>
<gene>
    <name evidence="2" type="ORF">GGD46_006030</name>
</gene>
<evidence type="ECO:0000313" key="3">
    <source>
        <dbReference type="Proteomes" id="UP000565576"/>
    </source>
</evidence>
<comment type="caution">
    <text evidence="2">The sequence shown here is derived from an EMBL/GenBank/DDBJ whole genome shotgun (WGS) entry which is preliminary data.</text>
</comment>
<name>A0A7X0MFF5_9HYPH</name>
<feature type="signal peptide" evidence="1">
    <location>
        <begin position="1"/>
        <end position="25"/>
    </location>
</feature>
<dbReference type="EMBL" id="JACHBG010000026">
    <property type="protein sequence ID" value="MBB6488709.1"/>
    <property type="molecule type" value="Genomic_DNA"/>
</dbReference>
<protein>
    <submittedName>
        <fullName evidence="2">Uncharacterized protein</fullName>
    </submittedName>
</protein>
<dbReference type="AlphaFoldDB" id="A0A7X0MFF5"/>
<dbReference type="Proteomes" id="UP000565576">
    <property type="component" value="Unassembled WGS sequence"/>
</dbReference>
<proteinExistence type="predicted"/>
<feature type="chain" id="PRO_5030871874" evidence="1">
    <location>
        <begin position="26"/>
        <end position="149"/>
    </location>
</feature>
<organism evidence="2 3">
    <name type="scientific">Rhizobium lusitanum</name>
    <dbReference type="NCBI Taxonomy" id="293958"/>
    <lineage>
        <taxon>Bacteria</taxon>
        <taxon>Pseudomonadati</taxon>
        <taxon>Pseudomonadota</taxon>
        <taxon>Alphaproteobacteria</taxon>
        <taxon>Hyphomicrobiales</taxon>
        <taxon>Rhizobiaceae</taxon>
        <taxon>Rhizobium/Agrobacterium group</taxon>
        <taxon>Rhizobium</taxon>
    </lineage>
</organism>
<evidence type="ECO:0000256" key="1">
    <source>
        <dbReference type="SAM" id="SignalP"/>
    </source>
</evidence>
<reference evidence="2 3" key="1">
    <citation type="submission" date="2020-08" db="EMBL/GenBank/DDBJ databases">
        <title>Genomic Encyclopedia of Type Strains, Phase IV (KMG-V): Genome sequencing to study the core and pangenomes of soil and plant-associated prokaryotes.</title>
        <authorList>
            <person name="Whitman W."/>
        </authorList>
    </citation>
    <scope>NUCLEOTIDE SEQUENCE [LARGE SCALE GENOMIC DNA]</scope>
    <source>
        <strain evidence="2 3">SEMIA 4060</strain>
    </source>
</reference>